<dbReference type="OrthoDB" id="9795222at2"/>
<dbReference type="InterPro" id="IPR000743">
    <property type="entry name" value="Glyco_hydro_28"/>
</dbReference>
<evidence type="ECO:0000256" key="2">
    <source>
        <dbReference type="ARBA" id="ARBA00022801"/>
    </source>
</evidence>
<protein>
    <submittedName>
        <fullName evidence="6">Glycosyl hydrolases family 28</fullName>
    </submittedName>
</protein>
<reference evidence="6 7" key="1">
    <citation type="submission" date="2017-06" db="EMBL/GenBank/DDBJ databases">
        <authorList>
            <person name="Kim H.J."/>
            <person name="Triplett B.A."/>
        </authorList>
    </citation>
    <scope>NUCLEOTIDE SEQUENCE [LARGE SCALE GENOMIC DNA]</scope>
    <source>
        <strain evidence="6 7">DSM 18704</strain>
    </source>
</reference>
<organism evidence="6 7">
    <name type="scientific">Granulicella rosea</name>
    <dbReference type="NCBI Taxonomy" id="474952"/>
    <lineage>
        <taxon>Bacteria</taxon>
        <taxon>Pseudomonadati</taxon>
        <taxon>Acidobacteriota</taxon>
        <taxon>Terriglobia</taxon>
        <taxon>Terriglobales</taxon>
        <taxon>Acidobacteriaceae</taxon>
        <taxon>Granulicella</taxon>
    </lineage>
</organism>
<evidence type="ECO:0000256" key="1">
    <source>
        <dbReference type="ARBA" id="ARBA00008834"/>
    </source>
</evidence>
<evidence type="ECO:0000256" key="4">
    <source>
        <dbReference type="RuleBase" id="RU361169"/>
    </source>
</evidence>
<keyword evidence="7" id="KW-1185">Reference proteome</keyword>
<dbReference type="SUPFAM" id="SSF51126">
    <property type="entry name" value="Pectin lyase-like"/>
    <property type="match status" value="1"/>
</dbReference>
<name>A0A239LZ49_9BACT</name>
<comment type="similarity">
    <text evidence="1 4">Belongs to the glycosyl hydrolase 28 family.</text>
</comment>
<sequence>MTTRRRFLYAGGVSLAALASPRYAFPGMQGGAEYNVMKYGAVGDGATVDTAAVQKAIDTAAAQGGGRVILPDGKRFLCGSLLLKSGIEFHFGNGATLVANTDPADYKLPGMLNADGAQGLKITSSGGSLDGQARLFMTDYDPNDERWAPKAFRPRMFSLLRTKDLEISNVNFGRAPQSGLYMLGCERVLVDKLQIRNYMNVPDCDGIVADRSREVLIQGCDLVGGGDSIVVKASEQKEDFGVSRGIAVHNCVVVSRESGLKVGTESFGDISKVLFEHCRLVAVGRGPTIAHRHAGNIEDIEFRDIDIVAAEHHADRWRGWGEAISITAWPETADGKVGTLKDVRLRNIRARAENSARIDGQKEQPVEDVVLEKVEITIDKWTDYEGGKFDNRPVAGDGLETHDTPAFSIRHGNKVLVKDCVVKWGDHPEKYWSSALEASDVQALKMENFNGEAAFPDAQKAVVVA</sequence>
<dbReference type="RefSeq" id="WP_089409944.1">
    <property type="nucleotide sequence ID" value="NZ_FZOU01000008.1"/>
</dbReference>
<dbReference type="PANTHER" id="PTHR31339:SF9">
    <property type="entry name" value="PLASMIN AND FIBRONECTIN-BINDING PROTEIN A"/>
    <property type="match status" value="1"/>
</dbReference>
<dbReference type="EMBL" id="FZOU01000008">
    <property type="protein sequence ID" value="SNT35073.1"/>
    <property type="molecule type" value="Genomic_DNA"/>
</dbReference>
<evidence type="ECO:0000256" key="5">
    <source>
        <dbReference type="SAM" id="SignalP"/>
    </source>
</evidence>
<dbReference type="Gene3D" id="2.160.20.10">
    <property type="entry name" value="Single-stranded right-handed beta-helix, Pectin lyase-like"/>
    <property type="match status" value="1"/>
</dbReference>
<accession>A0A239LZ49</accession>
<keyword evidence="2 4" id="KW-0378">Hydrolase</keyword>
<dbReference type="Pfam" id="PF00295">
    <property type="entry name" value="Glyco_hydro_28"/>
    <property type="match status" value="1"/>
</dbReference>
<evidence type="ECO:0000313" key="6">
    <source>
        <dbReference type="EMBL" id="SNT35073.1"/>
    </source>
</evidence>
<gene>
    <name evidence="6" type="ORF">SAMN05421770_10849</name>
</gene>
<dbReference type="PANTHER" id="PTHR31339">
    <property type="entry name" value="PECTIN LYASE-RELATED"/>
    <property type="match status" value="1"/>
</dbReference>
<feature type="signal peptide" evidence="5">
    <location>
        <begin position="1"/>
        <end position="24"/>
    </location>
</feature>
<dbReference type="InterPro" id="IPR051801">
    <property type="entry name" value="GH28_Enzymes"/>
</dbReference>
<dbReference type="InterPro" id="IPR012334">
    <property type="entry name" value="Pectin_lyas_fold"/>
</dbReference>
<feature type="chain" id="PRO_5013122564" evidence="5">
    <location>
        <begin position="25"/>
        <end position="465"/>
    </location>
</feature>
<evidence type="ECO:0000256" key="3">
    <source>
        <dbReference type="ARBA" id="ARBA00023295"/>
    </source>
</evidence>
<keyword evidence="5" id="KW-0732">Signal</keyword>
<dbReference type="Proteomes" id="UP000198356">
    <property type="component" value="Unassembled WGS sequence"/>
</dbReference>
<dbReference type="InterPro" id="IPR006311">
    <property type="entry name" value="TAT_signal"/>
</dbReference>
<dbReference type="GO" id="GO:0005975">
    <property type="term" value="P:carbohydrate metabolic process"/>
    <property type="evidence" value="ECO:0007669"/>
    <property type="project" value="InterPro"/>
</dbReference>
<dbReference type="AlphaFoldDB" id="A0A239LZ49"/>
<keyword evidence="3 4" id="KW-0326">Glycosidase</keyword>
<dbReference type="GO" id="GO:0004650">
    <property type="term" value="F:polygalacturonase activity"/>
    <property type="evidence" value="ECO:0007669"/>
    <property type="project" value="InterPro"/>
</dbReference>
<proteinExistence type="inferred from homology"/>
<dbReference type="PROSITE" id="PS51318">
    <property type="entry name" value="TAT"/>
    <property type="match status" value="1"/>
</dbReference>
<dbReference type="InterPro" id="IPR011050">
    <property type="entry name" value="Pectin_lyase_fold/virulence"/>
</dbReference>
<evidence type="ECO:0000313" key="7">
    <source>
        <dbReference type="Proteomes" id="UP000198356"/>
    </source>
</evidence>